<sequence>MSICDDERPGRPIEITNREIIEKIHDAVTDETTVRVREIAGSAGTSNDCLHDIMYEHSYISLLFGRWKPGLLITNQRSAAREV</sequence>
<dbReference type="OrthoDB" id="6118231at2759"/>
<name>A0A4Y2C7G8_ARAVE</name>
<dbReference type="AlphaFoldDB" id="A0A4Y2C7G8"/>
<keyword evidence="2" id="KW-1185">Reference proteome</keyword>
<comment type="caution">
    <text evidence="1">The sequence shown here is derived from an EMBL/GenBank/DDBJ whole genome shotgun (WGS) entry which is preliminary data.</text>
</comment>
<evidence type="ECO:0000313" key="2">
    <source>
        <dbReference type="Proteomes" id="UP000499080"/>
    </source>
</evidence>
<dbReference type="EMBL" id="BGPR01000147">
    <property type="protein sequence ID" value="GBL99264.1"/>
    <property type="molecule type" value="Genomic_DNA"/>
</dbReference>
<organism evidence="1 2">
    <name type="scientific">Araneus ventricosus</name>
    <name type="common">Orbweaver spider</name>
    <name type="synonym">Epeira ventricosa</name>
    <dbReference type="NCBI Taxonomy" id="182803"/>
    <lineage>
        <taxon>Eukaryota</taxon>
        <taxon>Metazoa</taxon>
        <taxon>Ecdysozoa</taxon>
        <taxon>Arthropoda</taxon>
        <taxon>Chelicerata</taxon>
        <taxon>Arachnida</taxon>
        <taxon>Araneae</taxon>
        <taxon>Araneomorphae</taxon>
        <taxon>Entelegynae</taxon>
        <taxon>Araneoidea</taxon>
        <taxon>Araneidae</taxon>
        <taxon>Araneus</taxon>
    </lineage>
</organism>
<proteinExistence type="predicted"/>
<accession>A0A4Y2C7G8</accession>
<reference evidence="1 2" key="1">
    <citation type="journal article" date="2019" name="Sci. Rep.">
        <title>Orb-weaving spider Araneus ventricosus genome elucidates the spidroin gene catalogue.</title>
        <authorList>
            <person name="Kono N."/>
            <person name="Nakamura H."/>
            <person name="Ohtoshi R."/>
            <person name="Moran D.A.P."/>
            <person name="Shinohara A."/>
            <person name="Yoshida Y."/>
            <person name="Fujiwara M."/>
            <person name="Mori M."/>
            <person name="Tomita M."/>
            <person name="Arakawa K."/>
        </authorList>
    </citation>
    <scope>NUCLEOTIDE SEQUENCE [LARGE SCALE GENOMIC DNA]</scope>
</reference>
<dbReference type="Proteomes" id="UP000499080">
    <property type="component" value="Unassembled WGS sequence"/>
</dbReference>
<evidence type="ECO:0000313" key="1">
    <source>
        <dbReference type="EMBL" id="GBL99264.1"/>
    </source>
</evidence>
<gene>
    <name evidence="1" type="ORF">AVEN_177303_1</name>
</gene>
<protein>
    <submittedName>
        <fullName evidence="1">Uncharacterized protein</fullName>
    </submittedName>
</protein>